<dbReference type="EMBL" id="JBCITK010000001">
    <property type="protein sequence ID" value="MEN0645309.1"/>
    <property type="molecule type" value="Genomic_DNA"/>
</dbReference>
<feature type="domain" description="Spore germination GerAC-like C-terminal" evidence="8">
    <location>
        <begin position="197"/>
        <end position="358"/>
    </location>
</feature>
<dbReference type="Gene3D" id="3.30.300.210">
    <property type="entry name" value="Nutrient germinant receptor protein C, domain 3"/>
    <property type="match status" value="1"/>
</dbReference>
<protein>
    <submittedName>
        <fullName evidence="10">Ger(X)C family spore germination protein</fullName>
    </submittedName>
</protein>
<dbReference type="PROSITE" id="PS51257">
    <property type="entry name" value="PROKAR_LIPOPROTEIN"/>
    <property type="match status" value="1"/>
</dbReference>
<evidence type="ECO:0000256" key="1">
    <source>
        <dbReference type="ARBA" id="ARBA00004635"/>
    </source>
</evidence>
<evidence type="ECO:0000256" key="3">
    <source>
        <dbReference type="ARBA" id="ARBA00022544"/>
    </source>
</evidence>
<evidence type="ECO:0000256" key="4">
    <source>
        <dbReference type="ARBA" id="ARBA00022729"/>
    </source>
</evidence>
<keyword evidence="6" id="KW-0564">Palmitate</keyword>
<dbReference type="InterPro" id="IPR008844">
    <property type="entry name" value="Spore_GerAC-like"/>
</dbReference>
<keyword evidence="11" id="KW-1185">Reference proteome</keyword>
<dbReference type="PANTHER" id="PTHR35789">
    <property type="entry name" value="SPORE GERMINATION PROTEIN B3"/>
    <property type="match status" value="1"/>
</dbReference>
<feature type="domain" description="Spore germination protein N-terminal" evidence="9">
    <location>
        <begin position="23"/>
        <end position="188"/>
    </location>
</feature>
<evidence type="ECO:0000256" key="6">
    <source>
        <dbReference type="ARBA" id="ARBA00023139"/>
    </source>
</evidence>
<dbReference type="RefSeq" id="WP_343131886.1">
    <property type="nucleotide sequence ID" value="NZ_JBCITK010000001.1"/>
</dbReference>
<accession>A0ABU9VNB5</accession>
<keyword evidence="7" id="KW-0449">Lipoprotein</keyword>
<name>A0ABU9VNB5_9BACI</name>
<evidence type="ECO:0000313" key="10">
    <source>
        <dbReference type="EMBL" id="MEN0645309.1"/>
    </source>
</evidence>
<evidence type="ECO:0000313" key="11">
    <source>
        <dbReference type="Proteomes" id="UP001418796"/>
    </source>
</evidence>
<dbReference type="NCBIfam" id="TIGR02887">
    <property type="entry name" value="spore_ger_x_C"/>
    <property type="match status" value="1"/>
</dbReference>
<proteinExistence type="inferred from homology"/>
<reference evidence="10 11" key="1">
    <citation type="submission" date="2024-03" db="EMBL/GenBank/DDBJ databases">
        <title>Bacilli Hybrid Assemblies.</title>
        <authorList>
            <person name="Kovac J."/>
        </authorList>
    </citation>
    <scope>NUCLEOTIDE SEQUENCE [LARGE SCALE GENOMIC DNA]</scope>
    <source>
        <strain evidence="10 11">FSL R7-0666</strain>
    </source>
</reference>
<comment type="subcellular location">
    <subcellularLocation>
        <location evidence="1">Membrane</location>
        <topology evidence="1">Lipid-anchor</topology>
    </subcellularLocation>
</comment>
<keyword evidence="5" id="KW-0472">Membrane</keyword>
<evidence type="ECO:0000259" key="8">
    <source>
        <dbReference type="Pfam" id="PF05504"/>
    </source>
</evidence>
<comment type="similarity">
    <text evidence="2">Belongs to the GerABKC lipoprotein family.</text>
</comment>
<evidence type="ECO:0000259" key="9">
    <source>
        <dbReference type="Pfam" id="PF25198"/>
    </source>
</evidence>
<comment type="caution">
    <text evidence="10">The sequence shown here is derived from an EMBL/GenBank/DDBJ whole genome shotgun (WGS) entry which is preliminary data.</text>
</comment>
<evidence type="ECO:0000256" key="7">
    <source>
        <dbReference type="ARBA" id="ARBA00023288"/>
    </source>
</evidence>
<evidence type="ECO:0000256" key="2">
    <source>
        <dbReference type="ARBA" id="ARBA00007886"/>
    </source>
</evidence>
<dbReference type="InterPro" id="IPR046953">
    <property type="entry name" value="Spore_GerAC-like_C"/>
</dbReference>
<keyword evidence="4" id="KW-0732">Signal</keyword>
<gene>
    <name evidence="10" type="ORF">MKY91_19275</name>
</gene>
<dbReference type="InterPro" id="IPR038501">
    <property type="entry name" value="Spore_GerAC_C_sf"/>
</dbReference>
<dbReference type="Pfam" id="PF05504">
    <property type="entry name" value="Spore_GerAC"/>
    <property type="match status" value="1"/>
</dbReference>
<dbReference type="InterPro" id="IPR057336">
    <property type="entry name" value="GerAC_N"/>
</dbReference>
<evidence type="ECO:0000256" key="5">
    <source>
        <dbReference type="ARBA" id="ARBA00023136"/>
    </source>
</evidence>
<keyword evidence="3" id="KW-0309">Germination</keyword>
<dbReference type="Proteomes" id="UP001418796">
    <property type="component" value="Unassembled WGS sequence"/>
</dbReference>
<sequence length="368" mass="41749">MKKVAGIIFCFLIVSGCAPRPQVIEELQLVQALGYDVVNEDEFRTVAGSQIILPGEGETLPNAVVFSATGNTSRITRKKMQTESSKLLVLGRLNLLLFQDQLAEQGIFYFLDILQRDPFIGRNVKPAIVEGTAYDLLTQDYKLDITVYEYLNDLIEESEEEIFPKVTLHSLLYHYYEDGSDMYLPMIKPHKDRAQVTGLALFKEDQCVHKLNVQQASYLKLLRERFSGGYYQIDLADDSYVSVENVDVSQSYTIERSTDGGFVTSIAVTLEGAINELGDNKGETNPYTMKELEQYGVDQFQERLTSLVHLFQELEIDPLALGSLAKNRIRGLTMEEWYESYPTMDIKVNVELNLIHSGIIDEAQKRPQ</sequence>
<dbReference type="Pfam" id="PF25198">
    <property type="entry name" value="Spore_GerAC_N"/>
    <property type="match status" value="1"/>
</dbReference>
<organism evidence="10 11">
    <name type="scientific">Alkalicoccobacillus gibsonii</name>
    <dbReference type="NCBI Taxonomy" id="79881"/>
    <lineage>
        <taxon>Bacteria</taxon>
        <taxon>Bacillati</taxon>
        <taxon>Bacillota</taxon>
        <taxon>Bacilli</taxon>
        <taxon>Bacillales</taxon>
        <taxon>Bacillaceae</taxon>
        <taxon>Alkalicoccobacillus</taxon>
    </lineage>
</organism>
<dbReference type="PANTHER" id="PTHR35789:SF1">
    <property type="entry name" value="SPORE GERMINATION PROTEIN B3"/>
    <property type="match status" value="1"/>
</dbReference>